<keyword evidence="7" id="KW-0560">Oxidoreductase</keyword>
<dbReference type="GO" id="GO:0020037">
    <property type="term" value="F:heme binding"/>
    <property type="evidence" value="ECO:0007669"/>
    <property type="project" value="InterPro"/>
</dbReference>
<keyword evidence="3 6" id="KW-0349">Heme</keyword>
<evidence type="ECO:0000256" key="7">
    <source>
        <dbReference type="RuleBase" id="RU000461"/>
    </source>
</evidence>
<dbReference type="InterPro" id="IPR050182">
    <property type="entry name" value="Cytochrome_P450_fam2"/>
</dbReference>
<reference evidence="9" key="1">
    <citation type="submission" date="2025-08" db="UniProtKB">
        <authorList>
            <consortium name="Ensembl"/>
        </authorList>
    </citation>
    <scope>IDENTIFICATION</scope>
</reference>
<feature type="transmembrane region" description="Helical" evidence="8">
    <location>
        <begin position="59"/>
        <end position="81"/>
    </location>
</feature>
<keyword evidence="8" id="KW-0812">Transmembrane</keyword>
<sequence>MLKKINNSSRPVTYTLTTPTLSSHGFKEMFRVPPLHSCYKCESASVEKLREKMAVFESLLQFSSTGTLLGALLLLLVLYMLSTGSKSQKEGKEPPGPKPLPLLGNLLTLDLTRPFDAFFELSKTYGNIFQVFLGPKKTVLLVGYKTVKEALVNHAEEFGDRDIGPSFRIMNDEHGILFSNGENWKEMRRFALSNLRDFGMGKRGSEEKIIEEIQYLKGEFDKFEGKPFDTTQPVNYAVSNIISSIVYGSRFEYTDPQFTEMVDRANENVRVAGSTSMMLYNIFPWLGPFLKNKKIIIHNILQNRQQMMNLINGLLDTLNPLDRRGFVDSFLIRKQSEEKSGKKDSYFHQDNLMMSVTNLFVAGTDTTGTTLRWGLMLMAKYPHIQDRVQEETDQVIGGWQPVTEDRKNLPYTDAVIHETQRFANIAPMSIPHMTSCDVTFNGYFIKKGTCVLPLLTSVLRDENEWETPDTFNPEHFLDEKGQLRKRDAFMPFSAGRRVCPGESLARMELFLFFTSLLQCFRFTPPPGVSEDDLDLTPVVGLTLNPSPHKLCAISRTESQPN</sequence>
<dbReference type="PANTHER" id="PTHR24300">
    <property type="entry name" value="CYTOCHROME P450 508A4-RELATED"/>
    <property type="match status" value="1"/>
</dbReference>
<comment type="similarity">
    <text evidence="2 7">Belongs to the cytochrome P450 family.</text>
</comment>
<keyword evidence="7" id="KW-0503">Monooxygenase</keyword>
<dbReference type="SUPFAM" id="SSF48264">
    <property type="entry name" value="Cytochrome P450"/>
    <property type="match status" value="1"/>
</dbReference>
<evidence type="ECO:0000256" key="5">
    <source>
        <dbReference type="ARBA" id="ARBA00023004"/>
    </source>
</evidence>
<keyword evidence="8" id="KW-0472">Membrane</keyword>
<evidence type="ECO:0008006" key="11">
    <source>
        <dbReference type="Google" id="ProtNLM"/>
    </source>
</evidence>
<dbReference type="PRINTS" id="PR00463">
    <property type="entry name" value="EP450I"/>
</dbReference>
<keyword evidence="4 6" id="KW-0479">Metal-binding</keyword>
<keyword evidence="8" id="KW-1133">Transmembrane helix</keyword>
<evidence type="ECO:0000256" key="4">
    <source>
        <dbReference type="ARBA" id="ARBA00022723"/>
    </source>
</evidence>
<dbReference type="InterPro" id="IPR036396">
    <property type="entry name" value="Cyt_P450_sf"/>
</dbReference>
<evidence type="ECO:0000256" key="1">
    <source>
        <dbReference type="ARBA" id="ARBA00001971"/>
    </source>
</evidence>
<dbReference type="FunFam" id="1.10.630.10:FF:000190">
    <property type="entry name" value="Cytochrome P450, family 2, subfamily K, polypeptide17"/>
    <property type="match status" value="1"/>
</dbReference>
<dbReference type="GO" id="GO:0006805">
    <property type="term" value="P:xenobiotic metabolic process"/>
    <property type="evidence" value="ECO:0007669"/>
    <property type="project" value="TreeGrafter"/>
</dbReference>
<dbReference type="AlphaFoldDB" id="A0A8C1V101"/>
<dbReference type="InterPro" id="IPR017972">
    <property type="entry name" value="Cyt_P450_CS"/>
</dbReference>
<proteinExistence type="inferred from homology"/>
<name>A0A8C1V101_CYPCA</name>
<dbReference type="GO" id="GO:0016712">
    <property type="term" value="F:oxidoreductase activity, acting on paired donors, with incorporation or reduction of molecular oxygen, reduced flavin or flavoprotein as one donor, and incorporation of one atom of oxygen"/>
    <property type="evidence" value="ECO:0007669"/>
    <property type="project" value="TreeGrafter"/>
</dbReference>
<dbReference type="Ensembl" id="ENSCCRT00015046877.1">
    <property type="protein sequence ID" value="ENSCCRP00015045352.1"/>
    <property type="gene ID" value="ENSCCRG00015018692.1"/>
</dbReference>
<keyword evidence="5 6" id="KW-0408">Iron</keyword>
<evidence type="ECO:0000256" key="6">
    <source>
        <dbReference type="PIRSR" id="PIRSR602401-1"/>
    </source>
</evidence>
<evidence type="ECO:0000313" key="9">
    <source>
        <dbReference type="Ensembl" id="ENSCCRP00015045352.1"/>
    </source>
</evidence>
<protein>
    <recommendedName>
        <fullName evidence="11">Cytochrome P450 2K1-like</fullName>
    </recommendedName>
</protein>
<dbReference type="PROSITE" id="PS00086">
    <property type="entry name" value="CYTOCHROME_P450"/>
    <property type="match status" value="1"/>
</dbReference>
<evidence type="ECO:0000256" key="8">
    <source>
        <dbReference type="SAM" id="Phobius"/>
    </source>
</evidence>
<dbReference type="Pfam" id="PF00067">
    <property type="entry name" value="p450"/>
    <property type="match status" value="1"/>
</dbReference>
<accession>A0A8C1V101</accession>
<evidence type="ECO:0000256" key="3">
    <source>
        <dbReference type="ARBA" id="ARBA00022617"/>
    </source>
</evidence>
<dbReference type="PANTHER" id="PTHR24300:SF319">
    <property type="entry name" value="CYTOCHROME P450, FAMILY 2, SUBFAMILY AC, POLYPEPTIDE 1"/>
    <property type="match status" value="1"/>
</dbReference>
<dbReference type="GO" id="GO:0006082">
    <property type="term" value="P:organic acid metabolic process"/>
    <property type="evidence" value="ECO:0007669"/>
    <property type="project" value="TreeGrafter"/>
</dbReference>
<dbReference type="PRINTS" id="PR00385">
    <property type="entry name" value="P450"/>
</dbReference>
<dbReference type="InterPro" id="IPR002401">
    <property type="entry name" value="Cyt_P450_E_grp-I"/>
</dbReference>
<feature type="binding site" description="axial binding residue" evidence="6">
    <location>
        <position position="499"/>
    </location>
    <ligand>
        <name>heme</name>
        <dbReference type="ChEBI" id="CHEBI:30413"/>
    </ligand>
    <ligandPart>
        <name>Fe</name>
        <dbReference type="ChEBI" id="CHEBI:18248"/>
    </ligandPart>
</feature>
<dbReference type="InterPro" id="IPR001128">
    <property type="entry name" value="Cyt_P450"/>
</dbReference>
<evidence type="ECO:0000256" key="2">
    <source>
        <dbReference type="ARBA" id="ARBA00010617"/>
    </source>
</evidence>
<dbReference type="GO" id="GO:0005737">
    <property type="term" value="C:cytoplasm"/>
    <property type="evidence" value="ECO:0007669"/>
    <property type="project" value="TreeGrafter"/>
</dbReference>
<dbReference type="GO" id="GO:0005506">
    <property type="term" value="F:iron ion binding"/>
    <property type="evidence" value="ECO:0007669"/>
    <property type="project" value="InterPro"/>
</dbReference>
<organism evidence="9 10">
    <name type="scientific">Cyprinus carpio</name>
    <name type="common">Common carp</name>
    <dbReference type="NCBI Taxonomy" id="7962"/>
    <lineage>
        <taxon>Eukaryota</taxon>
        <taxon>Metazoa</taxon>
        <taxon>Chordata</taxon>
        <taxon>Craniata</taxon>
        <taxon>Vertebrata</taxon>
        <taxon>Euteleostomi</taxon>
        <taxon>Actinopterygii</taxon>
        <taxon>Neopterygii</taxon>
        <taxon>Teleostei</taxon>
        <taxon>Ostariophysi</taxon>
        <taxon>Cypriniformes</taxon>
        <taxon>Cyprinidae</taxon>
        <taxon>Cyprininae</taxon>
        <taxon>Cyprinus</taxon>
    </lineage>
</organism>
<dbReference type="Proteomes" id="UP000694700">
    <property type="component" value="Unplaced"/>
</dbReference>
<comment type="cofactor">
    <cofactor evidence="1 6">
        <name>heme</name>
        <dbReference type="ChEBI" id="CHEBI:30413"/>
    </cofactor>
</comment>
<dbReference type="Gene3D" id="1.10.630.10">
    <property type="entry name" value="Cytochrome P450"/>
    <property type="match status" value="1"/>
</dbReference>
<evidence type="ECO:0000313" key="10">
    <source>
        <dbReference type="Proteomes" id="UP000694700"/>
    </source>
</evidence>